<proteinExistence type="predicted"/>
<protein>
    <submittedName>
        <fullName evidence="2">Uncharacterized protein</fullName>
    </submittedName>
</protein>
<dbReference type="AlphaFoldDB" id="A0A1F6GMJ0"/>
<sequence length="150" mass="16382">MSPQVLSQEEVDSLLRGIAGGDEDEDWTVDLDEPEPAIPKTIGKAFQGQSPERLTPDGQGGKTGDFDALGNQLKGEDWVFWFWVVWPGGKITLNKILKAGLGELGRYFYPTTCSLKMDRPVLAIFKPLPLPPDQKAEPATCPTCGRPALV</sequence>
<organism evidence="2 3">
    <name type="scientific">Candidatus Lambdaproteobacteria bacterium RIFOXYD2_FULL_56_26</name>
    <dbReference type="NCBI Taxonomy" id="1817773"/>
    <lineage>
        <taxon>Bacteria</taxon>
        <taxon>Pseudomonadati</taxon>
        <taxon>Pseudomonadota</taxon>
        <taxon>Candidatus Lambdaproteobacteria</taxon>
    </lineage>
</organism>
<feature type="compositionally biased region" description="Acidic residues" evidence="1">
    <location>
        <begin position="21"/>
        <end position="35"/>
    </location>
</feature>
<reference evidence="2 3" key="1">
    <citation type="journal article" date="2016" name="Nat. Commun.">
        <title>Thousands of microbial genomes shed light on interconnected biogeochemical processes in an aquifer system.</title>
        <authorList>
            <person name="Anantharaman K."/>
            <person name="Brown C.T."/>
            <person name="Hug L.A."/>
            <person name="Sharon I."/>
            <person name="Castelle C.J."/>
            <person name="Probst A.J."/>
            <person name="Thomas B.C."/>
            <person name="Singh A."/>
            <person name="Wilkins M.J."/>
            <person name="Karaoz U."/>
            <person name="Brodie E.L."/>
            <person name="Williams K.H."/>
            <person name="Hubbard S.S."/>
            <person name="Banfield J.F."/>
        </authorList>
    </citation>
    <scope>NUCLEOTIDE SEQUENCE [LARGE SCALE GENOMIC DNA]</scope>
</reference>
<feature type="region of interest" description="Disordered" evidence="1">
    <location>
        <begin position="16"/>
        <end position="68"/>
    </location>
</feature>
<gene>
    <name evidence="2" type="ORF">A2557_00900</name>
</gene>
<dbReference type="EMBL" id="MFNF01000058">
    <property type="protein sequence ID" value="OGG99333.1"/>
    <property type="molecule type" value="Genomic_DNA"/>
</dbReference>
<accession>A0A1F6GMJ0</accession>
<comment type="caution">
    <text evidence="2">The sequence shown here is derived from an EMBL/GenBank/DDBJ whole genome shotgun (WGS) entry which is preliminary data.</text>
</comment>
<evidence type="ECO:0000313" key="2">
    <source>
        <dbReference type="EMBL" id="OGG99333.1"/>
    </source>
</evidence>
<dbReference type="Proteomes" id="UP000177583">
    <property type="component" value="Unassembled WGS sequence"/>
</dbReference>
<evidence type="ECO:0000256" key="1">
    <source>
        <dbReference type="SAM" id="MobiDB-lite"/>
    </source>
</evidence>
<evidence type="ECO:0000313" key="3">
    <source>
        <dbReference type="Proteomes" id="UP000177583"/>
    </source>
</evidence>
<name>A0A1F6GMJ0_9PROT</name>